<dbReference type="EMBL" id="OBQF01000005">
    <property type="protein sequence ID" value="SOC43655.1"/>
    <property type="molecule type" value="Genomic_DNA"/>
</dbReference>
<dbReference type="InterPro" id="IPR003140">
    <property type="entry name" value="PLipase/COase/thioEstase"/>
</dbReference>
<evidence type="ECO:0000256" key="1">
    <source>
        <dbReference type="ARBA" id="ARBA00022729"/>
    </source>
</evidence>
<gene>
    <name evidence="3" type="ORF">SAMN05878391_2063</name>
</gene>
<sequence length="212" mass="24287">MQDTFYYEVRTPENYDESKKYPMLVAFHGIGHNESFTWNTFEELTDEFIVVGVRGHMDYNNGYAFYYLEGFGKPDMESFDDCMEKLPAFVEELIEEYPVDKDHVYLGGFSQGAILSNTLALLLGDKISGIVSMNGYVPDFLEERYGVKDVGHLDVFLSDGRDDEIFPPHVGGRNEEYFKEKGANVIYTTYDTAHTIGDENKADAVKWLRSKI</sequence>
<accession>A0A285UP15</accession>
<proteinExistence type="predicted"/>
<evidence type="ECO:0000313" key="4">
    <source>
        <dbReference type="Proteomes" id="UP000219412"/>
    </source>
</evidence>
<protein>
    <submittedName>
        <fullName evidence="3">Phospholipase/carboxylesterase</fullName>
    </submittedName>
</protein>
<name>A0A285UP15_9STAP</name>
<keyword evidence="1" id="KW-0732">Signal</keyword>
<dbReference type="PANTHER" id="PTHR43037">
    <property type="entry name" value="UNNAMED PRODUCT-RELATED"/>
    <property type="match status" value="1"/>
</dbReference>
<dbReference type="Gene3D" id="3.40.50.1820">
    <property type="entry name" value="alpha/beta hydrolase"/>
    <property type="match status" value="1"/>
</dbReference>
<dbReference type="Pfam" id="PF02230">
    <property type="entry name" value="Abhydrolase_2"/>
    <property type="match status" value="1"/>
</dbReference>
<dbReference type="Proteomes" id="UP000219412">
    <property type="component" value="Unassembled WGS sequence"/>
</dbReference>
<evidence type="ECO:0000259" key="2">
    <source>
        <dbReference type="Pfam" id="PF02230"/>
    </source>
</evidence>
<dbReference type="PANTHER" id="PTHR43037:SF1">
    <property type="entry name" value="BLL1128 PROTEIN"/>
    <property type="match status" value="1"/>
</dbReference>
<dbReference type="GO" id="GO:0016787">
    <property type="term" value="F:hydrolase activity"/>
    <property type="evidence" value="ECO:0007669"/>
    <property type="project" value="InterPro"/>
</dbReference>
<dbReference type="SUPFAM" id="SSF53474">
    <property type="entry name" value="alpha/beta-Hydrolases"/>
    <property type="match status" value="1"/>
</dbReference>
<evidence type="ECO:0000313" key="3">
    <source>
        <dbReference type="EMBL" id="SOC43655.1"/>
    </source>
</evidence>
<dbReference type="AlphaFoldDB" id="A0A285UP15"/>
<dbReference type="InterPro" id="IPR029058">
    <property type="entry name" value="AB_hydrolase_fold"/>
</dbReference>
<feature type="domain" description="Phospholipase/carboxylesterase/thioesterase" evidence="2">
    <location>
        <begin position="18"/>
        <end position="209"/>
    </location>
</feature>
<keyword evidence="4" id="KW-1185">Reference proteome</keyword>
<organism evidence="3 4">
    <name type="scientific">Salinicoccus kekensis</name>
    <dbReference type="NCBI Taxonomy" id="714307"/>
    <lineage>
        <taxon>Bacteria</taxon>
        <taxon>Bacillati</taxon>
        <taxon>Bacillota</taxon>
        <taxon>Bacilli</taxon>
        <taxon>Bacillales</taxon>
        <taxon>Staphylococcaceae</taxon>
        <taxon>Salinicoccus</taxon>
    </lineage>
</organism>
<dbReference type="InterPro" id="IPR050955">
    <property type="entry name" value="Plant_Biomass_Hydrol_Est"/>
</dbReference>
<reference evidence="4" key="1">
    <citation type="submission" date="2017-08" db="EMBL/GenBank/DDBJ databases">
        <authorList>
            <person name="Varghese N."/>
            <person name="Submissions S."/>
        </authorList>
    </citation>
    <scope>NUCLEOTIDE SEQUENCE [LARGE SCALE GENOMIC DNA]</scope>
    <source>
        <strain evidence="4">DSM 23173</strain>
    </source>
</reference>
<dbReference type="RefSeq" id="WP_179647180.1">
    <property type="nucleotide sequence ID" value="NZ_OBQF01000005.1"/>
</dbReference>